<dbReference type="RefSeq" id="XP_044546445.1">
    <property type="nucleotide sequence ID" value="XM_044697275.1"/>
</dbReference>
<dbReference type="GeneID" id="68099776"/>
<comment type="caution">
    <text evidence="2">The sequence shown here is derived from an EMBL/GenBank/DDBJ whole genome shotgun (WGS) entry which is preliminary data.</text>
</comment>
<protein>
    <submittedName>
        <fullName evidence="2">Uncharacterized protein</fullName>
    </submittedName>
</protein>
<evidence type="ECO:0000313" key="3">
    <source>
        <dbReference type="Proteomes" id="UP000816034"/>
    </source>
</evidence>
<dbReference type="EMBL" id="PYSW02000029">
    <property type="protein sequence ID" value="KAG2379183.1"/>
    <property type="molecule type" value="Genomic_DNA"/>
</dbReference>
<dbReference type="Proteomes" id="UP000816034">
    <property type="component" value="Unassembled WGS sequence"/>
</dbReference>
<feature type="compositionally biased region" description="Low complexity" evidence="1">
    <location>
        <begin position="40"/>
        <end position="51"/>
    </location>
</feature>
<organism evidence="2 3">
    <name type="scientific">Naegleria lovaniensis</name>
    <name type="common">Amoeba</name>
    <dbReference type="NCBI Taxonomy" id="51637"/>
    <lineage>
        <taxon>Eukaryota</taxon>
        <taxon>Discoba</taxon>
        <taxon>Heterolobosea</taxon>
        <taxon>Tetramitia</taxon>
        <taxon>Eutetramitia</taxon>
        <taxon>Vahlkampfiidae</taxon>
        <taxon>Naegleria</taxon>
    </lineage>
</organism>
<evidence type="ECO:0000256" key="1">
    <source>
        <dbReference type="SAM" id="MobiDB-lite"/>
    </source>
</evidence>
<sequence length="697" mass="81156">MGESLSKNHSSQVYNLKHSSSSLGVVVHKPHHYAKRVNDHQPSQPQQQHQQQRTRKGSNSSNGSSSYSSSFTESSSESNEATSPTSPRSSNNHNGQSNSGSRKLKLFASHSSMSSNSSPSSNSSSQETILFVGCEELKSKFFSHYKKNILTRTSSAMMQKISKGNKQHQLATLGNDVLQNCVVYNHMKFKLKLVNVGGIEDDENSLLERTGLMNQLPSHERIPSNCSPLFQNYVNLHPSFVVLCLPNEYFQDYCEDVKSTVRQYHASVQYLSQLMCELLIFGNIPVLCVAQNSHTNFSFIVKYMISTFGNYRGFEQIQKDNSQHYIDVIEKVIPNILMNVRSEKGCDKITFDSIKPYIKQSNTQIDGLTLRFLEPFNLTNDLDFWHSLRQNNHIKFIDFSTYWPCFRDSQIYYGNQSNSNPMIDYFKEDQYHYQLFVLFNHPTLRKVYIHWSKSEKIAACMPRYVSSQFDFNPKFDLHYFKYFLNGFVQFRYLVKNFAIYIKVQEIELKQLKLIIEWIFKYVKSGMLSSKATLTIEIGSILSSSKQPLTNLALKLYFYKVFQLMRSMRHRIHFDYAEGKKVFHHWIDHRELYPSSMNDIVQFFNYISLNGYSQQLCSLMVSTLMGYDENESLLHCKTVQRYNLEKVQFMFHENVAKKKKDLERMFKNALHRLLWESFEEIESESNMILSDINCVTLL</sequence>
<gene>
    <name evidence="2" type="ORF">C9374_007322</name>
</gene>
<proteinExistence type="predicted"/>
<dbReference type="AlphaFoldDB" id="A0AA88KIS1"/>
<feature type="compositionally biased region" description="Low complexity" evidence="1">
    <location>
        <begin position="58"/>
        <end position="101"/>
    </location>
</feature>
<name>A0AA88KIS1_NAELO</name>
<accession>A0AA88KIS1</accession>
<keyword evidence="3" id="KW-1185">Reference proteome</keyword>
<evidence type="ECO:0000313" key="2">
    <source>
        <dbReference type="EMBL" id="KAG2379183.1"/>
    </source>
</evidence>
<feature type="region of interest" description="Disordered" evidence="1">
    <location>
        <begin position="1"/>
        <end position="101"/>
    </location>
</feature>
<feature type="compositionally biased region" description="Polar residues" evidence="1">
    <location>
        <begin position="1"/>
        <end position="23"/>
    </location>
</feature>
<reference evidence="2 3" key="1">
    <citation type="journal article" date="2018" name="BMC Genomics">
        <title>The genome of Naegleria lovaniensis, the basis for a comparative approach to unravel pathogenicity factors of the human pathogenic amoeba N. fowleri.</title>
        <authorList>
            <person name="Liechti N."/>
            <person name="Schurch N."/>
            <person name="Bruggmann R."/>
            <person name="Wittwer M."/>
        </authorList>
    </citation>
    <scope>NUCLEOTIDE SEQUENCE [LARGE SCALE GENOMIC DNA]</scope>
    <source>
        <strain evidence="2 3">ATCC 30569</strain>
    </source>
</reference>